<evidence type="ECO:0000259" key="4">
    <source>
        <dbReference type="PROSITE" id="PS51898"/>
    </source>
</evidence>
<dbReference type="InterPro" id="IPR050090">
    <property type="entry name" value="Tyrosine_recombinase_XerCD"/>
</dbReference>
<organism evidence="5 6">
    <name type="scientific">Burkholderia cepacia</name>
    <name type="common">Pseudomonas cepacia</name>
    <dbReference type="NCBI Taxonomy" id="292"/>
    <lineage>
        <taxon>Bacteria</taxon>
        <taxon>Pseudomonadati</taxon>
        <taxon>Pseudomonadota</taxon>
        <taxon>Betaproteobacteria</taxon>
        <taxon>Burkholderiales</taxon>
        <taxon>Burkholderiaceae</taxon>
        <taxon>Burkholderia</taxon>
        <taxon>Burkholderia cepacia complex</taxon>
    </lineage>
</organism>
<keyword evidence="1" id="KW-0159">Chromosome partition</keyword>
<dbReference type="PATRIC" id="fig|292.27.peg.1004"/>
<evidence type="ECO:0000313" key="5">
    <source>
        <dbReference type="EMBL" id="KML39680.1"/>
    </source>
</evidence>
<dbReference type="GO" id="GO:0015074">
    <property type="term" value="P:DNA integration"/>
    <property type="evidence" value="ECO:0007669"/>
    <property type="project" value="UniProtKB-KW"/>
</dbReference>
<dbReference type="PROSITE" id="PS51898">
    <property type="entry name" value="TYR_RECOMBINASE"/>
    <property type="match status" value="1"/>
</dbReference>
<dbReference type="SUPFAM" id="SSF56349">
    <property type="entry name" value="DNA breaking-rejoining enzymes"/>
    <property type="match status" value="1"/>
</dbReference>
<reference evidence="5 6" key="1">
    <citation type="submission" date="2015-05" db="EMBL/GenBank/DDBJ databases">
        <title>Draft genome of Burkholderia cepacia LK29.</title>
        <authorList>
            <person name="Chan X.Y."/>
        </authorList>
    </citation>
    <scope>NUCLEOTIDE SEQUENCE [LARGE SCALE GENOMIC DNA]</scope>
    <source>
        <strain evidence="5 6">LK29</strain>
    </source>
</reference>
<evidence type="ECO:0000313" key="6">
    <source>
        <dbReference type="Proteomes" id="UP000036338"/>
    </source>
</evidence>
<dbReference type="AlphaFoldDB" id="A0A0J5VY02"/>
<dbReference type="InterPro" id="IPR011010">
    <property type="entry name" value="DNA_brk_join_enz"/>
</dbReference>
<gene>
    <name evidence="5" type="ORF">VL15_38370</name>
</gene>
<dbReference type="Pfam" id="PF00589">
    <property type="entry name" value="Phage_integrase"/>
    <property type="match status" value="1"/>
</dbReference>
<accession>A0A0J5VY02</accession>
<dbReference type="EMBL" id="LDWR01000125">
    <property type="protein sequence ID" value="KML39680.1"/>
    <property type="molecule type" value="Genomic_DNA"/>
</dbReference>
<name>A0A0J5VY02_BURCE</name>
<dbReference type="Gene3D" id="1.10.443.10">
    <property type="entry name" value="Intergrase catalytic core"/>
    <property type="match status" value="1"/>
</dbReference>
<dbReference type="Proteomes" id="UP000036338">
    <property type="component" value="Unassembled WGS sequence"/>
</dbReference>
<proteinExistence type="predicted"/>
<comment type="caution">
    <text evidence="5">The sequence shown here is derived from an EMBL/GenBank/DDBJ whole genome shotgun (WGS) entry which is preliminary data.</text>
</comment>
<protein>
    <submittedName>
        <fullName evidence="5">Integrase</fullName>
    </submittedName>
</protein>
<keyword evidence="3" id="KW-0233">DNA recombination</keyword>
<dbReference type="GO" id="GO:0006310">
    <property type="term" value="P:DNA recombination"/>
    <property type="evidence" value="ECO:0007669"/>
    <property type="project" value="UniProtKB-KW"/>
</dbReference>
<keyword evidence="2" id="KW-0229">DNA integration</keyword>
<dbReference type="GO" id="GO:0003677">
    <property type="term" value="F:DNA binding"/>
    <property type="evidence" value="ECO:0007669"/>
    <property type="project" value="InterPro"/>
</dbReference>
<sequence>MSATVTWTARVAAYLAYRRSFGFELTIDGRQVESFARFADQCGAETFTLELAADWARASKRPNRIRWARRIEVLRSFARFCLRTDAETIIPPRNLFGPGHRRLVPHIYTDVELRTLLVETDRLGPPGSLRPATYRTLFGLLAATGLRISEALALTRTDVDLEVGVLDIRDAKCHQRRFVPLHASVPPHLKAYAELRDRLVLRPGSDHFFVRDDGRPVDRRRVLYALHSLCRQLGWQPRGDYVHHRLHDLRHTFIVRSALRFHQQEEDVARCLSALSIHVGHAKVVDTYWYFTGIPELMAIAGEHFHRYAEGAST</sequence>
<dbReference type="InterPro" id="IPR002104">
    <property type="entry name" value="Integrase_catalytic"/>
</dbReference>
<evidence type="ECO:0000256" key="2">
    <source>
        <dbReference type="ARBA" id="ARBA00022908"/>
    </source>
</evidence>
<dbReference type="RefSeq" id="WP_048252105.1">
    <property type="nucleotide sequence ID" value="NZ_LDWR01000125.1"/>
</dbReference>
<dbReference type="GO" id="GO:0007059">
    <property type="term" value="P:chromosome segregation"/>
    <property type="evidence" value="ECO:0007669"/>
    <property type="project" value="UniProtKB-KW"/>
</dbReference>
<dbReference type="InterPro" id="IPR013762">
    <property type="entry name" value="Integrase-like_cat_sf"/>
</dbReference>
<feature type="domain" description="Tyr recombinase" evidence="4">
    <location>
        <begin position="102"/>
        <end position="303"/>
    </location>
</feature>
<dbReference type="PANTHER" id="PTHR30349:SF81">
    <property type="entry name" value="TYROSINE RECOMBINASE XERC"/>
    <property type="match status" value="1"/>
</dbReference>
<evidence type="ECO:0000256" key="3">
    <source>
        <dbReference type="ARBA" id="ARBA00023172"/>
    </source>
</evidence>
<evidence type="ECO:0000256" key="1">
    <source>
        <dbReference type="ARBA" id="ARBA00022829"/>
    </source>
</evidence>
<dbReference type="PANTHER" id="PTHR30349">
    <property type="entry name" value="PHAGE INTEGRASE-RELATED"/>
    <property type="match status" value="1"/>
</dbReference>